<comment type="caution">
    <text evidence="3">The sequence shown here is derived from an EMBL/GenBank/DDBJ whole genome shotgun (WGS) entry which is preliminary data.</text>
</comment>
<protein>
    <submittedName>
        <fullName evidence="3">Uncharacterized protein</fullName>
    </submittedName>
</protein>
<dbReference type="Proteomes" id="UP001165041">
    <property type="component" value="Unassembled WGS sequence"/>
</dbReference>
<keyword evidence="2" id="KW-0812">Transmembrane</keyword>
<dbReference type="AlphaFoldDB" id="A0A9W6QEU2"/>
<feature type="region of interest" description="Disordered" evidence="1">
    <location>
        <begin position="560"/>
        <end position="585"/>
    </location>
</feature>
<evidence type="ECO:0000256" key="1">
    <source>
        <dbReference type="SAM" id="MobiDB-lite"/>
    </source>
</evidence>
<name>A0A9W6QEU2_9ACTN</name>
<organism evidence="3 4">
    <name type="scientific">Kitasatospora phosalacinea</name>
    <dbReference type="NCBI Taxonomy" id="2065"/>
    <lineage>
        <taxon>Bacteria</taxon>
        <taxon>Bacillati</taxon>
        <taxon>Actinomycetota</taxon>
        <taxon>Actinomycetes</taxon>
        <taxon>Kitasatosporales</taxon>
        <taxon>Streptomycetaceae</taxon>
        <taxon>Kitasatospora</taxon>
    </lineage>
</organism>
<gene>
    <name evidence="3" type="ORF">Kpho02_60470</name>
</gene>
<dbReference type="EMBL" id="BSSA01000027">
    <property type="protein sequence ID" value="GLW73749.1"/>
    <property type="molecule type" value="Genomic_DNA"/>
</dbReference>
<keyword evidence="2" id="KW-1133">Transmembrane helix</keyword>
<evidence type="ECO:0000313" key="4">
    <source>
        <dbReference type="Proteomes" id="UP001165041"/>
    </source>
</evidence>
<accession>A0A9W6QEU2</accession>
<feature type="transmembrane region" description="Helical" evidence="2">
    <location>
        <begin position="620"/>
        <end position="640"/>
    </location>
</feature>
<proteinExistence type="predicted"/>
<sequence>MGGFGVLAGLADVVGVVVAGAEGVGVVGALGAGSVVDQVGEEVGGFGVLAGLADVVGVVVAGVEGVGVVGAQDAGQVVDQVGEEVGGFGVLAGLADVVGVVVAGVEGVGVVGAQDAGSVDDQVGEEAGGFGVLACFREVEATASAGGDAIGLLGRAGACRLGGHRGARGAMGCSGAGLWVVQVVRDNAGRPRGGMPAGVGVRVHPGVVEFVGDALQGVVVGVVDGAGVGQGVVDVVGDRVGHRSAGGVGQVRLAVGAVCAGCWVGLCGAQAVEFVGEFVDLSLDAGCEVFGLALFVAGAGEFVPGSLFLVEGAGEAAAGVVEDLRVGGALLEGVLFGGEFADPLGEGVDHAEQDHHELGGVLGGLLEVGALLEGAGEAVVGLHLLAARLFELGREAGGAALLGSMLRGLWVEGGVQEAFGLGQAHRALAGLGHGRFDQRGHEPLLGNPAGEVQPDLGLGVADPLGDGSHGQPARIDPLPQEHRERLGLAALGVQRPPGPPSPAPPRHALSCPSAAVVVPVRPGTTPCSPEPTCGDALLASGLPERDPRFFQAPAATADCGRRTGPAHCGPEASWRKSMPTPPPGSGPLVSAHAALVLVGAVVVGIVVGVLTFFGGGPAAAAVLAGLTAFGAATVALHKLIA</sequence>
<feature type="transmembrane region" description="Helical" evidence="2">
    <location>
        <begin position="591"/>
        <end position="613"/>
    </location>
</feature>
<reference evidence="3" key="1">
    <citation type="submission" date="2023-02" db="EMBL/GenBank/DDBJ databases">
        <title>Kitasatospora phosalacinea NBRC 14627.</title>
        <authorList>
            <person name="Ichikawa N."/>
            <person name="Sato H."/>
            <person name="Tonouchi N."/>
        </authorList>
    </citation>
    <scope>NUCLEOTIDE SEQUENCE</scope>
    <source>
        <strain evidence="3">NBRC 14627</strain>
    </source>
</reference>
<evidence type="ECO:0000313" key="3">
    <source>
        <dbReference type="EMBL" id="GLW73749.1"/>
    </source>
</evidence>
<keyword evidence="2" id="KW-0472">Membrane</keyword>
<evidence type="ECO:0000256" key="2">
    <source>
        <dbReference type="SAM" id="Phobius"/>
    </source>
</evidence>